<dbReference type="InterPro" id="IPR055206">
    <property type="entry name" value="DEXQc_SUV3"/>
</dbReference>
<dbReference type="PANTHER" id="PTHR12131:SF1">
    <property type="entry name" value="ATP-DEPENDENT RNA HELICASE SUPV3L1, MITOCHONDRIAL-RELATED"/>
    <property type="match status" value="1"/>
</dbReference>
<dbReference type="GO" id="GO:0005524">
    <property type="term" value="F:ATP binding"/>
    <property type="evidence" value="ECO:0007669"/>
    <property type="project" value="UniProtKB-KW"/>
</dbReference>
<dbReference type="CDD" id="cd17913">
    <property type="entry name" value="DEXQc_Suv3"/>
    <property type="match status" value="1"/>
</dbReference>
<organism evidence="13 14">
    <name type="scientific">Corynespora cassiicola Philippines</name>
    <dbReference type="NCBI Taxonomy" id="1448308"/>
    <lineage>
        <taxon>Eukaryota</taxon>
        <taxon>Fungi</taxon>
        <taxon>Dikarya</taxon>
        <taxon>Ascomycota</taxon>
        <taxon>Pezizomycotina</taxon>
        <taxon>Dothideomycetes</taxon>
        <taxon>Pleosporomycetidae</taxon>
        <taxon>Pleosporales</taxon>
        <taxon>Corynesporascaceae</taxon>
        <taxon>Corynespora</taxon>
    </lineage>
</organism>
<protein>
    <recommendedName>
        <fullName evidence="4">RNA helicase</fullName>
        <ecNumber evidence="4">3.6.4.13</ecNumber>
    </recommendedName>
</protein>
<evidence type="ECO:0000256" key="6">
    <source>
        <dbReference type="ARBA" id="ARBA00022801"/>
    </source>
</evidence>
<dbReference type="CDD" id="cd18805">
    <property type="entry name" value="SF2_C_suv3"/>
    <property type="match status" value="1"/>
</dbReference>
<comment type="cofactor">
    <cofactor evidence="2">
        <name>Mg(2+)</name>
        <dbReference type="ChEBI" id="CHEBI:18420"/>
    </cofactor>
</comment>
<reference evidence="13 14" key="1">
    <citation type="journal article" date="2018" name="Front. Microbiol.">
        <title>Genome-Wide Analysis of Corynespora cassiicola Leaf Fall Disease Putative Effectors.</title>
        <authorList>
            <person name="Lopez D."/>
            <person name="Ribeiro S."/>
            <person name="Label P."/>
            <person name="Fumanal B."/>
            <person name="Venisse J.S."/>
            <person name="Kohler A."/>
            <person name="de Oliveira R.R."/>
            <person name="Labutti K."/>
            <person name="Lipzen A."/>
            <person name="Lail K."/>
            <person name="Bauer D."/>
            <person name="Ohm R.A."/>
            <person name="Barry K.W."/>
            <person name="Spatafora J."/>
            <person name="Grigoriev I.V."/>
            <person name="Martin F.M."/>
            <person name="Pujade-Renaud V."/>
        </authorList>
    </citation>
    <scope>NUCLEOTIDE SEQUENCE [LARGE SCALE GENOMIC DNA]</scope>
    <source>
        <strain evidence="13 14">Philippines</strain>
    </source>
</reference>
<comment type="cofactor">
    <cofactor evidence="1">
        <name>Mn(2+)</name>
        <dbReference type="ChEBI" id="CHEBI:29035"/>
    </cofactor>
</comment>
<dbReference type="PANTHER" id="PTHR12131">
    <property type="entry name" value="ATP-DEPENDENT RNA AND DNA HELICASE"/>
    <property type="match status" value="1"/>
</dbReference>
<keyword evidence="5" id="KW-0547">Nucleotide-binding</keyword>
<dbReference type="GO" id="GO:0016787">
    <property type="term" value="F:hydrolase activity"/>
    <property type="evidence" value="ECO:0007669"/>
    <property type="project" value="UniProtKB-KW"/>
</dbReference>
<evidence type="ECO:0000256" key="5">
    <source>
        <dbReference type="ARBA" id="ARBA00022741"/>
    </source>
</evidence>
<dbReference type="Gene3D" id="3.40.50.300">
    <property type="entry name" value="P-loop containing nucleotide triphosphate hydrolases"/>
    <property type="match status" value="2"/>
</dbReference>
<keyword evidence="9" id="KW-0809">Transit peptide</keyword>
<keyword evidence="14" id="KW-1185">Reference proteome</keyword>
<dbReference type="Proteomes" id="UP000240883">
    <property type="component" value="Unassembled WGS sequence"/>
</dbReference>
<keyword evidence="10" id="KW-0496">Mitochondrion</keyword>
<dbReference type="GO" id="GO:0000965">
    <property type="term" value="P:mitochondrial RNA 3'-end processing"/>
    <property type="evidence" value="ECO:0007669"/>
    <property type="project" value="TreeGrafter"/>
</dbReference>
<evidence type="ECO:0000256" key="3">
    <source>
        <dbReference type="ARBA" id="ARBA00004173"/>
    </source>
</evidence>
<dbReference type="InterPro" id="IPR022192">
    <property type="entry name" value="SUV3_C"/>
</dbReference>
<dbReference type="OrthoDB" id="6692397at2759"/>
<comment type="subcellular location">
    <subcellularLocation>
        <location evidence="3">Mitochondrion</location>
    </subcellularLocation>
</comment>
<evidence type="ECO:0000256" key="2">
    <source>
        <dbReference type="ARBA" id="ARBA00001946"/>
    </source>
</evidence>
<dbReference type="SMART" id="SM00490">
    <property type="entry name" value="HELICc"/>
    <property type="match status" value="1"/>
</dbReference>
<keyword evidence="8" id="KW-0067">ATP-binding</keyword>
<keyword evidence="7" id="KW-0347">Helicase</keyword>
<proteinExistence type="predicted"/>
<evidence type="ECO:0000256" key="7">
    <source>
        <dbReference type="ARBA" id="ARBA00022806"/>
    </source>
</evidence>
<dbReference type="EC" id="3.6.4.13" evidence="4"/>
<feature type="domain" description="Helicase C-terminal" evidence="12">
    <location>
        <begin position="258"/>
        <end position="410"/>
    </location>
</feature>
<dbReference type="Pfam" id="PF22527">
    <property type="entry name" value="DEXQc_Suv3"/>
    <property type="match status" value="1"/>
</dbReference>
<dbReference type="Pfam" id="PF00271">
    <property type="entry name" value="Helicase_C"/>
    <property type="match status" value="1"/>
</dbReference>
<comment type="catalytic activity">
    <reaction evidence="11">
        <text>ATP + H2O = ADP + phosphate + H(+)</text>
        <dbReference type="Rhea" id="RHEA:13065"/>
        <dbReference type="ChEBI" id="CHEBI:15377"/>
        <dbReference type="ChEBI" id="CHEBI:15378"/>
        <dbReference type="ChEBI" id="CHEBI:30616"/>
        <dbReference type="ChEBI" id="CHEBI:43474"/>
        <dbReference type="ChEBI" id="CHEBI:456216"/>
        <dbReference type="EC" id="3.6.4.13"/>
    </reaction>
</comment>
<evidence type="ECO:0000313" key="13">
    <source>
        <dbReference type="EMBL" id="PSN61993.1"/>
    </source>
</evidence>
<evidence type="ECO:0000256" key="1">
    <source>
        <dbReference type="ARBA" id="ARBA00001936"/>
    </source>
</evidence>
<dbReference type="STRING" id="1448308.A0A2T2N9A9"/>
<dbReference type="Pfam" id="PF18147">
    <property type="entry name" value="Suv3_C_1"/>
    <property type="match status" value="1"/>
</dbReference>
<keyword evidence="6 13" id="KW-0378">Hydrolase</keyword>
<dbReference type="PROSITE" id="PS51194">
    <property type="entry name" value="HELICASE_CTER"/>
    <property type="match status" value="1"/>
</dbReference>
<evidence type="ECO:0000256" key="4">
    <source>
        <dbReference type="ARBA" id="ARBA00012552"/>
    </source>
</evidence>
<dbReference type="InterPro" id="IPR041082">
    <property type="entry name" value="Suv3_C_1"/>
</dbReference>
<accession>A0A2T2N9A9</accession>
<evidence type="ECO:0000256" key="8">
    <source>
        <dbReference type="ARBA" id="ARBA00022840"/>
    </source>
</evidence>
<dbReference type="FunFam" id="1.20.272.40:FF:000002">
    <property type="entry name" value="ATP-dependent RNA helicase SUV3, mitochondrial"/>
    <property type="match status" value="1"/>
</dbReference>
<evidence type="ECO:0000256" key="9">
    <source>
        <dbReference type="ARBA" id="ARBA00022946"/>
    </source>
</evidence>
<dbReference type="InterPro" id="IPR027417">
    <property type="entry name" value="P-loop_NTPase"/>
</dbReference>
<gene>
    <name evidence="13" type="ORF">BS50DRAFT_577871</name>
</gene>
<name>A0A2T2N9A9_CORCC</name>
<dbReference type="GO" id="GO:0045025">
    <property type="term" value="C:mitochondrial degradosome"/>
    <property type="evidence" value="ECO:0007669"/>
    <property type="project" value="TreeGrafter"/>
</dbReference>
<dbReference type="EMBL" id="KZ678142">
    <property type="protein sequence ID" value="PSN61993.1"/>
    <property type="molecule type" value="Genomic_DNA"/>
</dbReference>
<dbReference type="AlphaFoldDB" id="A0A2T2N9A9"/>
<dbReference type="Gene3D" id="1.20.272.40">
    <property type="match status" value="1"/>
</dbReference>
<dbReference type="Pfam" id="PF12513">
    <property type="entry name" value="SUV3_C"/>
    <property type="match status" value="1"/>
</dbReference>
<sequence length="728" mass="82106">MDVLEKDLRNPDFLESVDLTDRQFDEQWATFQRTINMWIKRATPELESLVGINSITKLSARLRYLFYAQVYGGRFTKAELNNQKEVADLCYPSEWYPATRGLARTVHLHVGPTNSGKTYHALKRLEEADKGIYMGPLRLLAHEVYTRMVAKGRACALVTGDEQRIPEEDINMWSCTVEMAPVNQPLDVAVIDEIQMINHDERGWAWTQAYLGIMAKEIHLCGEARTVPLIRELAALVGDQVHVHEYERLTKLEVAPKSLRGRLSLLEKGDCLVVFSVLGIHSFRSEIEKKTGRKCAIIYGSLPPETRAQQARLFNDPDNDYDFLVASDAIGMGLNLSIKRVILESTVKHNGNRLAPLQISDIKQIAGRAGRYKTAQQAIDQAKDTQVIDGAIGLDDEGVQPSRPPKSNIVGYATTFDEMDYGPLKAAMRQEAPLIKTAGVFPPSNIIERFASYFPPGTPFSYIMLRLHEISEIHPRFHLCSLKDQLAIADCIHPVRNLSVSDRITLCAVPMGLKEQAERDYLRALAEAIAGDRSGNLLDLPSLPLQVLDEPPLPGREYLYRLESLHKMLVAYLWLSFRFPQALTTRALAEHTKRLVEQAIEDTLSKFSYTPQGRAALKKKRLVAMNERSEDRERASKEKKERGLNYRRIAGLPSAVQDMMHDTRPVEEPVSAPVDDIDEYPTPELEILGEEAVERLGKAERGHGDRTRELVQEANELLTRNAEVRQGA</sequence>
<dbReference type="Gene3D" id="1.20.58.1080">
    <property type="match status" value="1"/>
</dbReference>
<dbReference type="FunFam" id="3.40.50.300:FF:000269">
    <property type="entry name" value="ATP-dependent RNA helicase SUPV3L1, mitochondrial"/>
    <property type="match status" value="1"/>
</dbReference>
<evidence type="ECO:0000259" key="12">
    <source>
        <dbReference type="PROSITE" id="PS51194"/>
    </source>
</evidence>
<evidence type="ECO:0000313" key="14">
    <source>
        <dbReference type="Proteomes" id="UP000240883"/>
    </source>
</evidence>
<dbReference type="InterPro" id="IPR044774">
    <property type="entry name" value="Suv3_DEXQc"/>
</dbReference>
<dbReference type="SUPFAM" id="SSF52540">
    <property type="entry name" value="P-loop containing nucleoside triphosphate hydrolases"/>
    <property type="match status" value="1"/>
</dbReference>
<dbReference type="InterPro" id="IPR050699">
    <property type="entry name" value="RNA-DNA_Helicase"/>
</dbReference>
<dbReference type="InterPro" id="IPR001650">
    <property type="entry name" value="Helicase_C-like"/>
</dbReference>
<evidence type="ECO:0000256" key="11">
    <source>
        <dbReference type="ARBA" id="ARBA00047984"/>
    </source>
</evidence>
<dbReference type="GO" id="GO:0003724">
    <property type="term" value="F:RNA helicase activity"/>
    <property type="evidence" value="ECO:0007669"/>
    <property type="project" value="UniProtKB-EC"/>
</dbReference>
<evidence type="ECO:0000256" key="10">
    <source>
        <dbReference type="ARBA" id="ARBA00023128"/>
    </source>
</evidence>